<evidence type="ECO:0000256" key="1">
    <source>
        <dbReference type="SAM" id="MobiDB-lite"/>
    </source>
</evidence>
<comment type="caution">
    <text evidence="2">The sequence shown here is derived from an EMBL/GenBank/DDBJ whole genome shotgun (WGS) entry which is preliminary data.</text>
</comment>
<name>A0A2M7AWI1_9BACT</name>
<dbReference type="SUPFAM" id="SSF143034">
    <property type="entry name" value="L35p-like"/>
    <property type="match status" value="1"/>
</dbReference>
<dbReference type="AlphaFoldDB" id="A0A2M7AWI1"/>
<proteinExistence type="predicted"/>
<feature type="compositionally biased region" description="Basic and acidic residues" evidence="1">
    <location>
        <begin position="31"/>
        <end position="44"/>
    </location>
</feature>
<dbReference type="EMBL" id="PEVY01000067">
    <property type="protein sequence ID" value="PIU74991.1"/>
    <property type="molecule type" value="Genomic_DNA"/>
</dbReference>
<dbReference type="InterPro" id="IPR037229">
    <property type="entry name" value="Ribosomal_bL35_sf"/>
</dbReference>
<sequence>MNKTNKSILKRVKITGNKNILRRKMKQNHFNSKETGQKTGDKRSSITMITTKGMRQSISRYL</sequence>
<protein>
    <recommendedName>
        <fullName evidence="4">50S ribosomal protein L35</fullName>
    </recommendedName>
</protein>
<feature type="compositionally biased region" description="Polar residues" evidence="1">
    <location>
        <begin position="45"/>
        <end position="62"/>
    </location>
</feature>
<accession>A0A2M7AWI1</accession>
<evidence type="ECO:0008006" key="4">
    <source>
        <dbReference type="Google" id="ProtNLM"/>
    </source>
</evidence>
<dbReference type="Proteomes" id="UP000228775">
    <property type="component" value="Unassembled WGS sequence"/>
</dbReference>
<feature type="region of interest" description="Disordered" evidence="1">
    <location>
        <begin position="23"/>
        <end position="62"/>
    </location>
</feature>
<gene>
    <name evidence="2" type="ORF">COS76_03205</name>
</gene>
<dbReference type="Gene3D" id="4.10.410.60">
    <property type="match status" value="1"/>
</dbReference>
<evidence type="ECO:0000313" key="2">
    <source>
        <dbReference type="EMBL" id="PIU74991.1"/>
    </source>
</evidence>
<reference evidence="3" key="1">
    <citation type="submission" date="2017-09" db="EMBL/GenBank/DDBJ databases">
        <title>Depth-based differentiation of microbial function through sediment-hosted aquifers and enrichment of novel symbionts in the deep terrestrial subsurface.</title>
        <authorList>
            <person name="Probst A.J."/>
            <person name="Ladd B."/>
            <person name="Jarett J.K."/>
            <person name="Geller-Mcgrath D.E."/>
            <person name="Sieber C.M.K."/>
            <person name="Emerson J.B."/>
            <person name="Anantharaman K."/>
            <person name="Thomas B.C."/>
            <person name="Malmstrom R."/>
            <person name="Stieglmeier M."/>
            <person name="Klingl A."/>
            <person name="Woyke T."/>
            <person name="Ryan C.M."/>
            <person name="Banfield J.F."/>
        </authorList>
    </citation>
    <scope>NUCLEOTIDE SEQUENCE [LARGE SCALE GENOMIC DNA]</scope>
</reference>
<organism evidence="2 3">
    <name type="scientific">Candidatus Portnoybacteria bacterium CG06_land_8_20_14_3_00_39_12</name>
    <dbReference type="NCBI Taxonomy" id="1974809"/>
    <lineage>
        <taxon>Bacteria</taxon>
        <taxon>Candidatus Portnoyibacteriota</taxon>
    </lineage>
</organism>
<evidence type="ECO:0000313" key="3">
    <source>
        <dbReference type="Proteomes" id="UP000228775"/>
    </source>
</evidence>